<proteinExistence type="predicted"/>
<dbReference type="eggNOG" id="KOG3515">
    <property type="taxonomic scope" value="Eukaryota"/>
</dbReference>
<dbReference type="SUPFAM" id="SSF49265">
    <property type="entry name" value="Fibronectin type III"/>
    <property type="match status" value="1"/>
</dbReference>
<dbReference type="SUPFAM" id="SSF48726">
    <property type="entry name" value="Immunoglobulin"/>
    <property type="match status" value="3"/>
</dbReference>
<dbReference type="InterPro" id="IPR007110">
    <property type="entry name" value="Ig-like_dom"/>
</dbReference>
<dbReference type="GO" id="GO:0016020">
    <property type="term" value="C:membrane"/>
    <property type="evidence" value="ECO:0007669"/>
    <property type="project" value="UniProtKB-SubCell"/>
</dbReference>
<evidence type="ECO:0000256" key="5">
    <source>
        <dbReference type="SAM" id="Phobius"/>
    </source>
</evidence>
<reference evidence="8" key="2">
    <citation type="submission" date="2015-02" db="UniProtKB">
        <authorList>
            <consortium name="EnsemblMetazoa"/>
        </authorList>
    </citation>
    <scope>IDENTIFICATION</scope>
</reference>
<evidence type="ECO:0000259" key="6">
    <source>
        <dbReference type="PROSITE" id="PS50835"/>
    </source>
</evidence>
<dbReference type="EMBL" id="JH431944">
    <property type="status" value="NOT_ANNOTATED_CDS"/>
    <property type="molecule type" value="Genomic_DNA"/>
</dbReference>
<reference evidence="9" key="1">
    <citation type="submission" date="2011-05" db="EMBL/GenBank/DDBJ databases">
        <authorList>
            <person name="Richards S.R."/>
            <person name="Qu J."/>
            <person name="Jiang H."/>
            <person name="Jhangiani S.N."/>
            <person name="Agravi P."/>
            <person name="Goodspeed R."/>
            <person name="Gross S."/>
            <person name="Mandapat C."/>
            <person name="Jackson L."/>
            <person name="Mathew T."/>
            <person name="Pu L."/>
            <person name="Thornton R."/>
            <person name="Saada N."/>
            <person name="Wilczek-Boney K.B."/>
            <person name="Lee S."/>
            <person name="Kovar C."/>
            <person name="Wu Y."/>
            <person name="Scherer S.E."/>
            <person name="Worley K.C."/>
            <person name="Muzny D.M."/>
            <person name="Gibbs R."/>
        </authorList>
    </citation>
    <scope>NUCLEOTIDE SEQUENCE</scope>
    <source>
        <strain evidence="9">Brora</strain>
    </source>
</reference>
<dbReference type="SMART" id="SM00408">
    <property type="entry name" value="IGc2"/>
    <property type="match status" value="1"/>
</dbReference>
<evidence type="ECO:0000256" key="4">
    <source>
        <dbReference type="SAM" id="MobiDB-lite"/>
    </source>
</evidence>
<name>T1J7W1_STRMM</name>
<keyword evidence="5" id="KW-0812">Transmembrane</keyword>
<dbReference type="InterPro" id="IPR036179">
    <property type="entry name" value="Ig-like_dom_sf"/>
</dbReference>
<dbReference type="Gene3D" id="2.60.40.10">
    <property type="entry name" value="Immunoglobulins"/>
    <property type="match status" value="3"/>
</dbReference>
<evidence type="ECO:0000313" key="9">
    <source>
        <dbReference type="Proteomes" id="UP000014500"/>
    </source>
</evidence>
<dbReference type="InterPro" id="IPR003961">
    <property type="entry name" value="FN3_dom"/>
</dbReference>
<dbReference type="EnsemblMetazoa" id="SMAR009772-RA">
    <property type="protein sequence ID" value="SMAR009772-PA"/>
    <property type="gene ID" value="SMAR009772"/>
</dbReference>
<dbReference type="PROSITE" id="PS50853">
    <property type="entry name" value="FN3"/>
    <property type="match status" value="1"/>
</dbReference>
<dbReference type="Proteomes" id="UP000014500">
    <property type="component" value="Unassembled WGS sequence"/>
</dbReference>
<feature type="transmembrane region" description="Helical" evidence="5">
    <location>
        <begin position="412"/>
        <end position="434"/>
    </location>
</feature>
<feature type="domain" description="Ig-like" evidence="6">
    <location>
        <begin position="222"/>
        <end position="298"/>
    </location>
</feature>
<evidence type="ECO:0000256" key="1">
    <source>
        <dbReference type="ARBA" id="ARBA00004167"/>
    </source>
</evidence>
<organism evidence="8 9">
    <name type="scientific">Strigamia maritima</name>
    <name type="common">European centipede</name>
    <name type="synonym">Geophilus maritimus</name>
    <dbReference type="NCBI Taxonomy" id="126957"/>
    <lineage>
        <taxon>Eukaryota</taxon>
        <taxon>Metazoa</taxon>
        <taxon>Ecdysozoa</taxon>
        <taxon>Arthropoda</taxon>
        <taxon>Myriapoda</taxon>
        <taxon>Chilopoda</taxon>
        <taxon>Pleurostigmophora</taxon>
        <taxon>Geophilomorpha</taxon>
        <taxon>Linotaeniidae</taxon>
        <taxon>Strigamia</taxon>
    </lineage>
</organism>
<dbReference type="SMART" id="SM00409">
    <property type="entry name" value="IG"/>
    <property type="match status" value="3"/>
</dbReference>
<dbReference type="Pfam" id="PF08205">
    <property type="entry name" value="C2-set_2"/>
    <property type="match status" value="1"/>
</dbReference>
<feature type="compositionally biased region" description="Polar residues" evidence="4">
    <location>
        <begin position="608"/>
        <end position="623"/>
    </location>
</feature>
<feature type="domain" description="Ig-like" evidence="6">
    <location>
        <begin position="6"/>
        <end position="100"/>
    </location>
</feature>
<feature type="domain" description="Ig-like" evidence="6">
    <location>
        <begin position="109"/>
        <end position="201"/>
    </location>
</feature>
<keyword evidence="9" id="KW-1185">Reference proteome</keyword>
<feature type="domain" description="Fibronectin type-III" evidence="7">
    <location>
        <begin position="304"/>
        <end position="397"/>
    </location>
</feature>
<dbReference type="InterPro" id="IPR036116">
    <property type="entry name" value="FN3_sf"/>
</dbReference>
<evidence type="ECO:0000256" key="2">
    <source>
        <dbReference type="ARBA" id="ARBA00023136"/>
    </source>
</evidence>
<dbReference type="InterPro" id="IPR003598">
    <property type="entry name" value="Ig_sub2"/>
</dbReference>
<dbReference type="Pfam" id="PF13927">
    <property type="entry name" value="Ig_3"/>
    <property type="match status" value="1"/>
</dbReference>
<protein>
    <recommendedName>
        <fullName evidence="10">Nephrin</fullName>
    </recommendedName>
</protein>
<evidence type="ECO:0000259" key="7">
    <source>
        <dbReference type="PROSITE" id="PS50853"/>
    </source>
</evidence>
<dbReference type="PANTHER" id="PTHR23278">
    <property type="entry name" value="SIDESTEP PROTEIN"/>
    <property type="match status" value="1"/>
</dbReference>
<keyword evidence="5" id="KW-1133">Transmembrane helix</keyword>
<dbReference type="PANTHER" id="PTHR23278:SF19">
    <property type="entry name" value="OBSCURIN"/>
    <property type="match status" value="1"/>
</dbReference>
<accession>T1J7W1</accession>
<dbReference type="PROSITE" id="PS50835">
    <property type="entry name" value="IG_LIKE"/>
    <property type="match status" value="3"/>
</dbReference>
<dbReference type="InterPro" id="IPR003599">
    <property type="entry name" value="Ig_sub"/>
</dbReference>
<dbReference type="PhylomeDB" id="T1J7W1"/>
<comment type="subcellular location">
    <subcellularLocation>
        <location evidence="1">Membrane</location>
        <topology evidence="1">Single-pass membrane protein</topology>
    </subcellularLocation>
</comment>
<dbReference type="AlphaFoldDB" id="T1J7W1"/>
<sequence length="623" mass="69778">MLSMHPLSVRILGNREPVSAGKRYELTCRTNGSQPQPTVMWYKHNRRLRNSKDTLSADGNTTTSVVSFIPSSNDNGKFLTCRVENPRMSGAVMETAWQLDVHWYRADPPNATLDLGSSLIMENLKEGDDVYFVCSIQANPTAYRVDWKFEGRFLNQDINAGIIFSAQSLVLQKVKRSHAGRYTCVAKNVEGDGESNSINLKFKHAPVCRTGLKLVYGVAKHENAKIVCEVLAHPYVVSFKWAFNSTFSEYLDIATSKFSSGGLQSTMNYTPVNEQDYGILYCWARNDIGEQREPCNFTVIPAGPPDSLHNCTIQNYTEDALHVECVEGFDGGLQQYFIMEVYDSTAQELTRNVSNLVPVFQVNDLRPNTGFMISIYAANSKGRGESYALTGSTLPSAEKRTSERALITITPILGVLIGVVAALVLVAVIIVIVMRLRAPDEKKHESNGTDHVHKFEIYPKKEFQEFENPDEKNPDVVPPEEDGVYADVDEKVDQKLNIINNRIYENMTNSMNPSVNETSFYENVNNIKNQQQRKPRLLEDVTYAELQLPNNQRTSSTIHRGTEPTVYAQIDHSRKAPTVSEDDQVPTAETPLMNAHRESTVQDYGSGHSFNDTCPPAVSSTQF</sequence>
<evidence type="ECO:0000313" key="8">
    <source>
        <dbReference type="EnsemblMetazoa" id="SMAR009772-PA"/>
    </source>
</evidence>
<dbReference type="STRING" id="126957.T1J7W1"/>
<evidence type="ECO:0008006" key="10">
    <source>
        <dbReference type="Google" id="ProtNLM"/>
    </source>
</evidence>
<dbReference type="InterPro" id="IPR013783">
    <property type="entry name" value="Ig-like_fold"/>
</dbReference>
<dbReference type="CDD" id="cd00096">
    <property type="entry name" value="Ig"/>
    <property type="match status" value="1"/>
</dbReference>
<keyword evidence="2 5" id="KW-0472">Membrane</keyword>
<feature type="region of interest" description="Disordered" evidence="4">
    <location>
        <begin position="602"/>
        <end position="623"/>
    </location>
</feature>
<dbReference type="InterPro" id="IPR013162">
    <property type="entry name" value="CD80_C2-set"/>
</dbReference>
<dbReference type="HOGENOM" id="CLU_005939_0_1_1"/>
<keyword evidence="3" id="KW-1015">Disulfide bond</keyword>
<dbReference type="OMA" id="IAEDTWK"/>
<evidence type="ECO:0000256" key="3">
    <source>
        <dbReference type="ARBA" id="ARBA00023157"/>
    </source>
</evidence>